<reference evidence="1" key="2">
    <citation type="journal article" date="2015" name="Data Brief">
        <title>Shoot transcriptome of the giant reed, Arundo donax.</title>
        <authorList>
            <person name="Barrero R.A."/>
            <person name="Guerrero F.D."/>
            <person name="Moolhuijzen P."/>
            <person name="Goolsby J.A."/>
            <person name="Tidwell J."/>
            <person name="Bellgard S.E."/>
            <person name="Bellgard M.I."/>
        </authorList>
    </citation>
    <scope>NUCLEOTIDE SEQUENCE</scope>
    <source>
        <tissue evidence="1">Shoot tissue taken approximately 20 cm above the soil surface</tissue>
    </source>
</reference>
<name>A0A0A8XNZ7_ARUDO</name>
<protein>
    <submittedName>
        <fullName evidence="1">Uncharacterized protein</fullName>
    </submittedName>
</protein>
<dbReference type="EMBL" id="GBRH01282481">
    <property type="protein sequence ID" value="JAD15414.1"/>
    <property type="molecule type" value="Transcribed_RNA"/>
</dbReference>
<evidence type="ECO:0000313" key="1">
    <source>
        <dbReference type="EMBL" id="JAD15414.1"/>
    </source>
</evidence>
<organism evidence="1">
    <name type="scientific">Arundo donax</name>
    <name type="common">Giant reed</name>
    <name type="synonym">Donax arundinaceus</name>
    <dbReference type="NCBI Taxonomy" id="35708"/>
    <lineage>
        <taxon>Eukaryota</taxon>
        <taxon>Viridiplantae</taxon>
        <taxon>Streptophyta</taxon>
        <taxon>Embryophyta</taxon>
        <taxon>Tracheophyta</taxon>
        <taxon>Spermatophyta</taxon>
        <taxon>Magnoliopsida</taxon>
        <taxon>Liliopsida</taxon>
        <taxon>Poales</taxon>
        <taxon>Poaceae</taxon>
        <taxon>PACMAD clade</taxon>
        <taxon>Arundinoideae</taxon>
        <taxon>Arundineae</taxon>
        <taxon>Arundo</taxon>
    </lineage>
</organism>
<reference evidence="1" key="1">
    <citation type="submission" date="2014-09" db="EMBL/GenBank/DDBJ databases">
        <authorList>
            <person name="Magalhaes I.L.F."/>
            <person name="Oliveira U."/>
            <person name="Santos F.R."/>
            <person name="Vidigal T.H.D.A."/>
            <person name="Brescovit A.D."/>
            <person name="Santos A.J."/>
        </authorList>
    </citation>
    <scope>NUCLEOTIDE SEQUENCE</scope>
    <source>
        <tissue evidence="1">Shoot tissue taken approximately 20 cm above the soil surface</tissue>
    </source>
</reference>
<sequence>MDACFGDQRGQRNQRRAVVTSKMDSGLRVGLASGSSVINDDGLLRPAGSEIRIDVSQARLMVAEWAAIDGSGGAAPACCDVETMASRYPGRVRTDRGCALRFHGQNAIPVE</sequence>
<proteinExistence type="predicted"/>
<dbReference type="AlphaFoldDB" id="A0A0A8XNZ7"/>
<accession>A0A0A8XNZ7</accession>